<feature type="non-terminal residue" evidence="1">
    <location>
        <position position="1"/>
    </location>
</feature>
<sequence length="205" mass="23234">TVNVDDDERPTSSAHRKSVLYSLGPIQQCYSSYFCASPSCSSHTFLKTWRNRHRAVHVVASAINRGIRIGWAVFWRILAARWPPIFSVLFNRFPALEIRAPLLVVSSPVLSSSNTENTPLSVWIRELLVKSISHSLPHRTSRCHHFYSSLIRLQSQRTDEAVLRVDFRPFYPFALVGRPSTSACSRLKLESCPQSSSSAVYLVFI</sequence>
<proteinExistence type="predicted"/>
<keyword evidence="2" id="KW-1185">Reference proteome</keyword>
<name>A0A0H2S4Y0_9AGAM</name>
<evidence type="ECO:0000313" key="2">
    <source>
        <dbReference type="Proteomes" id="UP000053477"/>
    </source>
</evidence>
<reference evidence="1 2" key="1">
    <citation type="submission" date="2015-04" db="EMBL/GenBank/DDBJ databases">
        <title>Complete genome sequence of Schizopora paradoxa KUC8140, a cosmopolitan wood degrader in East Asia.</title>
        <authorList>
            <consortium name="DOE Joint Genome Institute"/>
            <person name="Min B."/>
            <person name="Park H."/>
            <person name="Jang Y."/>
            <person name="Kim J.-J."/>
            <person name="Kim K.H."/>
            <person name="Pangilinan J."/>
            <person name="Lipzen A."/>
            <person name="Riley R."/>
            <person name="Grigoriev I.V."/>
            <person name="Spatafora J.W."/>
            <person name="Choi I.-G."/>
        </authorList>
    </citation>
    <scope>NUCLEOTIDE SEQUENCE [LARGE SCALE GENOMIC DNA]</scope>
    <source>
        <strain evidence="1 2">KUC8140</strain>
    </source>
</reference>
<organism evidence="1 2">
    <name type="scientific">Schizopora paradoxa</name>
    <dbReference type="NCBI Taxonomy" id="27342"/>
    <lineage>
        <taxon>Eukaryota</taxon>
        <taxon>Fungi</taxon>
        <taxon>Dikarya</taxon>
        <taxon>Basidiomycota</taxon>
        <taxon>Agaricomycotina</taxon>
        <taxon>Agaricomycetes</taxon>
        <taxon>Hymenochaetales</taxon>
        <taxon>Schizoporaceae</taxon>
        <taxon>Schizopora</taxon>
    </lineage>
</organism>
<gene>
    <name evidence="1" type="ORF">SCHPADRAFT_843478</name>
</gene>
<dbReference type="AlphaFoldDB" id="A0A0H2S4Y0"/>
<accession>A0A0H2S4Y0</accession>
<evidence type="ECO:0000313" key="1">
    <source>
        <dbReference type="EMBL" id="KLO19282.1"/>
    </source>
</evidence>
<dbReference type="Proteomes" id="UP000053477">
    <property type="component" value="Unassembled WGS sequence"/>
</dbReference>
<dbReference type="EMBL" id="KQ085887">
    <property type="protein sequence ID" value="KLO19282.1"/>
    <property type="molecule type" value="Genomic_DNA"/>
</dbReference>
<dbReference type="InParanoid" id="A0A0H2S4Y0"/>
<protein>
    <submittedName>
        <fullName evidence="1">Uncharacterized protein</fullName>
    </submittedName>
</protein>